<gene>
    <name evidence="2" type="ORF">H9712_02830</name>
</gene>
<comment type="caution">
    <text evidence="2">The sequence shown here is derived from an EMBL/GenBank/DDBJ whole genome shotgun (WGS) entry which is preliminary data.</text>
</comment>
<proteinExistence type="predicted"/>
<reference evidence="2" key="2">
    <citation type="submission" date="2021-04" db="EMBL/GenBank/DDBJ databases">
        <authorList>
            <person name="Gilroy R."/>
        </authorList>
    </citation>
    <scope>NUCLEOTIDE SEQUENCE</scope>
    <source>
        <strain evidence="2">CHK192-8294</strain>
    </source>
</reference>
<keyword evidence="1" id="KW-0732">Signal</keyword>
<dbReference type="AlphaFoldDB" id="A0A9D2MMM3"/>
<evidence type="ECO:0000256" key="1">
    <source>
        <dbReference type="SAM" id="SignalP"/>
    </source>
</evidence>
<dbReference type="EMBL" id="DWXO01000026">
    <property type="protein sequence ID" value="HJB79898.1"/>
    <property type="molecule type" value="Genomic_DNA"/>
</dbReference>
<dbReference type="Proteomes" id="UP000823921">
    <property type="component" value="Unassembled WGS sequence"/>
</dbReference>
<evidence type="ECO:0008006" key="4">
    <source>
        <dbReference type="Google" id="ProtNLM"/>
    </source>
</evidence>
<accession>A0A9D2MMM3</accession>
<evidence type="ECO:0000313" key="2">
    <source>
        <dbReference type="EMBL" id="HJB79898.1"/>
    </source>
</evidence>
<evidence type="ECO:0000313" key="3">
    <source>
        <dbReference type="Proteomes" id="UP000823921"/>
    </source>
</evidence>
<feature type="signal peptide" evidence="1">
    <location>
        <begin position="1"/>
        <end position="21"/>
    </location>
</feature>
<protein>
    <recommendedName>
        <fullName evidence="4">Rhodanese domain-containing protein</fullName>
    </recommendedName>
</protein>
<sequence>MRSKRVCGTALALCLCLSGCAGDGQASLPPPEPMGDSPFGVDSNINMETIDQYLGREDVAYRDVRLLFDPANYGEIGGEADLTRTIEGFRIVPYPYLATLQTLPVSGGYEGECLYEVTWAEDGTVAQARPLYEESELILEELFPKDQAIFLMCGGGGYAGMMKELLIYLGWDPELLYNVGANWTYTGDHAQELVIYPEDVDGEKIYATWRADYAYLDFDRLHPLEDGT</sequence>
<feature type="chain" id="PRO_5039116123" description="Rhodanese domain-containing protein" evidence="1">
    <location>
        <begin position="22"/>
        <end position="228"/>
    </location>
</feature>
<reference evidence="2" key="1">
    <citation type="journal article" date="2021" name="PeerJ">
        <title>Extensive microbial diversity within the chicken gut microbiome revealed by metagenomics and culture.</title>
        <authorList>
            <person name="Gilroy R."/>
            <person name="Ravi A."/>
            <person name="Getino M."/>
            <person name="Pursley I."/>
            <person name="Horton D.L."/>
            <person name="Alikhan N.F."/>
            <person name="Baker D."/>
            <person name="Gharbi K."/>
            <person name="Hall N."/>
            <person name="Watson M."/>
            <person name="Adriaenssens E.M."/>
            <person name="Foster-Nyarko E."/>
            <person name="Jarju S."/>
            <person name="Secka A."/>
            <person name="Antonio M."/>
            <person name="Oren A."/>
            <person name="Chaudhuri R.R."/>
            <person name="La Ragione R."/>
            <person name="Hildebrand F."/>
            <person name="Pallen M.J."/>
        </authorList>
    </citation>
    <scope>NUCLEOTIDE SEQUENCE</scope>
    <source>
        <strain evidence="2">CHK192-8294</strain>
    </source>
</reference>
<organism evidence="2 3">
    <name type="scientific">Candidatus Flavonifractor intestinigallinarum</name>
    <dbReference type="NCBI Taxonomy" id="2838586"/>
    <lineage>
        <taxon>Bacteria</taxon>
        <taxon>Bacillati</taxon>
        <taxon>Bacillota</taxon>
        <taxon>Clostridia</taxon>
        <taxon>Eubacteriales</taxon>
        <taxon>Oscillospiraceae</taxon>
        <taxon>Flavonifractor</taxon>
    </lineage>
</organism>
<name>A0A9D2MMM3_9FIRM</name>